<dbReference type="PIRSF" id="PIRSF006487">
    <property type="entry name" value="GcvT"/>
    <property type="match status" value="1"/>
</dbReference>
<dbReference type="FunFam" id="3.30.70.1400:FF:000001">
    <property type="entry name" value="Aminomethyltransferase"/>
    <property type="match status" value="1"/>
</dbReference>
<dbReference type="InterPro" id="IPR028896">
    <property type="entry name" value="GcvT/YgfZ/DmdA"/>
</dbReference>
<dbReference type="Pfam" id="PF08669">
    <property type="entry name" value="GCV_T_C"/>
    <property type="match status" value="1"/>
</dbReference>
<dbReference type="SUPFAM" id="SSF103025">
    <property type="entry name" value="Folate-binding domain"/>
    <property type="match status" value="1"/>
</dbReference>
<dbReference type="AlphaFoldDB" id="A0A517MN11"/>
<dbReference type="InterPro" id="IPR029043">
    <property type="entry name" value="GcvT/YgfZ_C"/>
</dbReference>
<dbReference type="GO" id="GO:0008483">
    <property type="term" value="F:transaminase activity"/>
    <property type="evidence" value="ECO:0007669"/>
    <property type="project" value="UniProtKB-KW"/>
</dbReference>
<protein>
    <recommendedName>
        <fullName evidence="2 7">Aminomethyltransferase</fullName>
        <ecNumber evidence="2 7">2.1.2.10</ecNumber>
    </recommendedName>
    <alternativeName>
        <fullName evidence="5 7">Glycine cleavage system T protein</fullName>
    </alternativeName>
</protein>
<dbReference type="HAMAP" id="MF_00259">
    <property type="entry name" value="GcvT"/>
    <property type="match status" value="1"/>
</dbReference>
<dbReference type="InterPro" id="IPR006223">
    <property type="entry name" value="GcvT"/>
</dbReference>
<dbReference type="KEGG" id="rml:FF011L_50810"/>
<accession>A0A517MN11</accession>
<dbReference type="PANTHER" id="PTHR43757:SF2">
    <property type="entry name" value="AMINOMETHYLTRANSFERASE, MITOCHONDRIAL"/>
    <property type="match status" value="1"/>
</dbReference>
<evidence type="ECO:0000256" key="1">
    <source>
        <dbReference type="ARBA" id="ARBA00008609"/>
    </source>
</evidence>
<evidence type="ECO:0000256" key="5">
    <source>
        <dbReference type="ARBA" id="ARBA00031395"/>
    </source>
</evidence>
<dbReference type="GO" id="GO:0005960">
    <property type="term" value="C:glycine cleavage complex"/>
    <property type="evidence" value="ECO:0007669"/>
    <property type="project" value="InterPro"/>
</dbReference>
<comment type="catalytic activity">
    <reaction evidence="6 7">
        <text>N(6)-[(R)-S(8)-aminomethyldihydrolipoyl]-L-lysyl-[protein] + (6S)-5,6,7,8-tetrahydrofolate = N(6)-[(R)-dihydrolipoyl]-L-lysyl-[protein] + (6R)-5,10-methylene-5,6,7,8-tetrahydrofolate + NH4(+)</text>
        <dbReference type="Rhea" id="RHEA:16945"/>
        <dbReference type="Rhea" id="RHEA-COMP:10475"/>
        <dbReference type="Rhea" id="RHEA-COMP:10492"/>
        <dbReference type="ChEBI" id="CHEBI:15636"/>
        <dbReference type="ChEBI" id="CHEBI:28938"/>
        <dbReference type="ChEBI" id="CHEBI:57453"/>
        <dbReference type="ChEBI" id="CHEBI:83100"/>
        <dbReference type="ChEBI" id="CHEBI:83143"/>
        <dbReference type="EC" id="2.1.2.10"/>
    </reaction>
</comment>
<feature type="domain" description="Aminomethyltransferase C-terminal" evidence="10">
    <location>
        <begin position="290"/>
        <end position="369"/>
    </location>
</feature>
<name>A0A517MN11_9BACT</name>
<organism evidence="11 12">
    <name type="scientific">Roseimaritima multifibrata</name>
    <dbReference type="NCBI Taxonomy" id="1930274"/>
    <lineage>
        <taxon>Bacteria</taxon>
        <taxon>Pseudomonadati</taxon>
        <taxon>Planctomycetota</taxon>
        <taxon>Planctomycetia</taxon>
        <taxon>Pirellulales</taxon>
        <taxon>Pirellulaceae</taxon>
        <taxon>Roseimaritima</taxon>
    </lineage>
</organism>
<dbReference type="GO" id="GO:0004047">
    <property type="term" value="F:aminomethyltransferase activity"/>
    <property type="evidence" value="ECO:0007669"/>
    <property type="project" value="UniProtKB-UniRule"/>
</dbReference>
<dbReference type="Gene3D" id="2.40.30.110">
    <property type="entry name" value="Aminomethyltransferase beta-barrel domains"/>
    <property type="match status" value="1"/>
</dbReference>
<dbReference type="InterPro" id="IPR027266">
    <property type="entry name" value="TrmE/GcvT-like"/>
</dbReference>
<dbReference type="EC" id="2.1.2.10" evidence="2 7"/>
<dbReference type="InterPro" id="IPR022903">
    <property type="entry name" value="GcvT_bac"/>
</dbReference>
<comment type="similarity">
    <text evidence="1 7">Belongs to the GcvT family.</text>
</comment>
<dbReference type="Gene3D" id="3.30.1360.120">
    <property type="entry name" value="Probable tRNA modification gtpase trme, domain 1"/>
    <property type="match status" value="1"/>
</dbReference>
<feature type="domain" description="GCVT N-terminal" evidence="9">
    <location>
        <begin position="12"/>
        <end position="269"/>
    </location>
</feature>
<evidence type="ECO:0000256" key="3">
    <source>
        <dbReference type="ARBA" id="ARBA00022576"/>
    </source>
</evidence>
<proteinExistence type="inferred from homology"/>
<dbReference type="InterPro" id="IPR006222">
    <property type="entry name" value="GCVT_N"/>
</dbReference>
<dbReference type="GO" id="GO:0019464">
    <property type="term" value="P:glycine decarboxylation via glycine cleavage system"/>
    <property type="evidence" value="ECO:0007669"/>
    <property type="project" value="UniProtKB-UniRule"/>
</dbReference>
<keyword evidence="12" id="KW-1185">Reference proteome</keyword>
<dbReference type="NCBIfam" id="TIGR00528">
    <property type="entry name" value="gcvT"/>
    <property type="match status" value="1"/>
</dbReference>
<evidence type="ECO:0000259" key="9">
    <source>
        <dbReference type="Pfam" id="PF01571"/>
    </source>
</evidence>
<evidence type="ECO:0000313" key="11">
    <source>
        <dbReference type="EMBL" id="QDS96273.1"/>
    </source>
</evidence>
<dbReference type="Pfam" id="PF01571">
    <property type="entry name" value="GCV_T"/>
    <property type="match status" value="1"/>
</dbReference>
<gene>
    <name evidence="7 11" type="primary">gcvT</name>
    <name evidence="11" type="ORF">FF011L_50810</name>
</gene>
<dbReference type="OrthoDB" id="9774591at2"/>
<evidence type="ECO:0000256" key="2">
    <source>
        <dbReference type="ARBA" id="ARBA00012616"/>
    </source>
</evidence>
<dbReference type="InterPro" id="IPR013977">
    <property type="entry name" value="GcvT_C"/>
</dbReference>
<evidence type="ECO:0000259" key="10">
    <source>
        <dbReference type="Pfam" id="PF08669"/>
    </source>
</evidence>
<dbReference type="EMBL" id="CP036262">
    <property type="protein sequence ID" value="QDS96273.1"/>
    <property type="molecule type" value="Genomic_DNA"/>
</dbReference>
<feature type="binding site" evidence="8">
    <location>
        <position position="204"/>
    </location>
    <ligand>
        <name>substrate</name>
    </ligand>
</feature>
<evidence type="ECO:0000256" key="8">
    <source>
        <dbReference type="PIRSR" id="PIRSR006487-1"/>
    </source>
</evidence>
<evidence type="ECO:0000256" key="4">
    <source>
        <dbReference type="ARBA" id="ARBA00022679"/>
    </source>
</evidence>
<dbReference type="RefSeq" id="WP_145354441.1">
    <property type="nucleotide sequence ID" value="NZ_CP036262.1"/>
</dbReference>
<dbReference type="NCBIfam" id="NF001567">
    <property type="entry name" value="PRK00389.1"/>
    <property type="match status" value="1"/>
</dbReference>
<dbReference type="Gene3D" id="3.30.70.1400">
    <property type="entry name" value="Aminomethyltransferase beta-barrel domains"/>
    <property type="match status" value="1"/>
</dbReference>
<dbReference type="Gene3D" id="4.10.1250.10">
    <property type="entry name" value="Aminomethyltransferase fragment"/>
    <property type="match status" value="1"/>
</dbReference>
<dbReference type="SUPFAM" id="SSF101790">
    <property type="entry name" value="Aminomethyltransferase beta-barrel domain"/>
    <property type="match status" value="1"/>
</dbReference>
<evidence type="ECO:0000256" key="7">
    <source>
        <dbReference type="HAMAP-Rule" id="MF_00259"/>
    </source>
</evidence>
<keyword evidence="4 7" id="KW-0808">Transferase</keyword>
<comment type="subunit">
    <text evidence="7">The glycine cleavage system is composed of four proteins: P, T, L and H.</text>
</comment>
<evidence type="ECO:0000313" key="12">
    <source>
        <dbReference type="Proteomes" id="UP000320672"/>
    </source>
</evidence>
<dbReference type="PANTHER" id="PTHR43757">
    <property type="entry name" value="AMINOMETHYLTRANSFERASE"/>
    <property type="match status" value="1"/>
</dbReference>
<sequence length="372" mass="40539">MTSSLAATPLLPWHRSAGATLAPFAGYEMPIQYGSIVEEHQACRNAATLFDVSHMGRLRFDGTDAAALLDHLLTRRVSDLKEGQIRYSLMCNEEGGILDDVLVSNLTTPSGLNYHLLVVNASNREKIVKWITPHLADFPSVTMTDRTDLTAMIAIQGPRAMEICGNLFKSDPSRLKYYRGTITEQFSKPAIVTRTGYTGEDGIEIIVRAEEAMRIWENLILAGRKHGLIAAGLGARDTLRLEAGMPLYGHELNEQIDPLTAGLKFACNLEGRSFIGDEALRTIAQQGPTRTRVGLLPEGRRPVREGCDILSNEGAVIGSVTSGAPSPTLGKPIAMGYVDNAFAAVDSSLQIDNRGRTQAATITSLPFYKRER</sequence>
<keyword evidence="3 7" id="KW-0032">Aminotransferase</keyword>
<dbReference type="GO" id="GO:0005829">
    <property type="term" value="C:cytosol"/>
    <property type="evidence" value="ECO:0007669"/>
    <property type="project" value="TreeGrafter"/>
</dbReference>
<comment type="function">
    <text evidence="7">The glycine cleavage system catalyzes the degradation of glycine.</text>
</comment>
<reference evidence="11 12" key="1">
    <citation type="submission" date="2019-02" db="EMBL/GenBank/DDBJ databases">
        <title>Deep-cultivation of Planctomycetes and their phenomic and genomic characterization uncovers novel biology.</title>
        <authorList>
            <person name="Wiegand S."/>
            <person name="Jogler M."/>
            <person name="Boedeker C."/>
            <person name="Pinto D."/>
            <person name="Vollmers J."/>
            <person name="Rivas-Marin E."/>
            <person name="Kohn T."/>
            <person name="Peeters S.H."/>
            <person name="Heuer A."/>
            <person name="Rast P."/>
            <person name="Oberbeckmann S."/>
            <person name="Bunk B."/>
            <person name="Jeske O."/>
            <person name="Meyerdierks A."/>
            <person name="Storesund J.E."/>
            <person name="Kallscheuer N."/>
            <person name="Luecker S."/>
            <person name="Lage O.M."/>
            <person name="Pohl T."/>
            <person name="Merkel B.J."/>
            <person name="Hornburger P."/>
            <person name="Mueller R.-W."/>
            <person name="Bruemmer F."/>
            <person name="Labrenz M."/>
            <person name="Spormann A.M."/>
            <person name="Op den Camp H."/>
            <person name="Overmann J."/>
            <person name="Amann R."/>
            <person name="Jetten M.S.M."/>
            <person name="Mascher T."/>
            <person name="Medema M.H."/>
            <person name="Devos D.P."/>
            <person name="Kaster A.-K."/>
            <person name="Ovreas L."/>
            <person name="Rohde M."/>
            <person name="Galperin M.Y."/>
            <person name="Jogler C."/>
        </authorList>
    </citation>
    <scope>NUCLEOTIDE SEQUENCE [LARGE SCALE GENOMIC DNA]</scope>
    <source>
        <strain evidence="11 12">FF011L</strain>
    </source>
</reference>
<evidence type="ECO:0000256" key="6">
    <source>
        <dbReference type="ARBA" id="ARBA00047665"/>
    </source>
</evidence>
<dbReference type="Proteomes" id="UP000320672">
    <property type="component" value="Chromosome"/>
</dbReference>